<evidence type="ECO:0000313" key="4">
    <source>
        <dbReference type="EMBL" id="TRW50357.1"/>
    </source>
</evidence>
<dbReference type="PRINTS" id="PR00793">
    <property type="entry name" value="PROAMNOPTASE"/>
</dbReference>
<accession>A0A552X5Q4</accession>
<dbReference type="InterPro" id="IPR029058">
    <property type="entry name" value="AB_hydrolase_fold"/>
</dbReference>
<dbReference type="InterPro" id="IPR050266">
    <property type="entry name" value="AB_hydrolase_sf"/>
</dbReference>
<dbReference type="Proteomes" id="UP000320359">
    <property type="component" value="Unassembled WGS sequence"/>
</dbReference>
<protein>
    <submittedName>
        <fullName evidence="4">Alpha/beta hydrolase</fullName>
    </submittedName>
</protein>
<dbReference type="GO" id="GO:0006508">
    <property type="term" value="P:proteolysis"/>
    <property type="evidence" value="ECO:0007669"/>
    <property type="project" value="InterPro"/>
</dbReference>
<feature type="chain" id="PRO_5021781095" evidence="2">
    <location>
        <begin position="20"/>
        <end position="494"/>
    </location>
</feature>
<reference evidence="4 5" key="1">
    <citation type="submission" date="2019-07" db="EMBL/GenBank/DDBJ databases">
        <authorList>
            <person name="Yang M."/>
            <person name="Zhao D."/>
            <person name="Xiang H."/>
        </authorList>
    </citation>
    <scope>NUCLEOTIDE SEQUENCE [LARGE SCALE GENOMIC DNA]</scope>
    <source>
        <strain evidence="4 5">IM1326</strain>
    </source>
</reference>
<dbReference type="PROSITE" id="PS51257">
    <property type="entry name" value="PROKAR_LIPOPROTEIN"/>
    <property type="match status" value="1"/>
</dbReference>
<evidence type="ECO:0000259" key="3">
    <source>
        <dbReference type="Pfam" id="PF08386"/>
    </source>
</evidence>
<dbReference type="PANTHER" id="PTHR43798">
    <property type="entry name" value="MONOACYLGLYCEROL LIPASE"/>
    <property type="match status" value="1"/>
</dbReference>
<sequence>MTVRSLLHASITGWLLASACVVASFGTKAEEAESADRNASLTMKSCHIRGFAEQVECGYLTVPEDHLAPSDTTLDIHVVRLPAVSSGKASDPLFFLAGGPGQAATELTPFIASIFSQVRQTRDIILVDQRGTGKSNPLQCDVMDLDALLVTEDDVDLSAMMAECAATHAVNFQHYHSVNAVHDFDAVRVALGYDQVNLYGGSYGTRAALVWLREKPEGIRSAILDGVAPTQVVVGPFGTFSQQAYERLLADCAEEAACAELFGDLDATYQNLRARLRDEPELLHYRDPRSDEPIDLLLTEYRLAGNLRNALYSPRTRQLIPLAITAASAGDYRPILGLMNSIDADQPLYIGLLLSVLCQEDIPRVDEELLARDRANTFMGGQLTADFMSMCRGWPVAPGNPAWAEPVSSDVPVLLLSGAQDPVTPPQWAEVAAETLPNSTHLVAEHGGHTIISHTCANRIAADFLNNPESELDGSCLERTRRLPFVRNINAAGM</sequence>
<gene>
    <name evidence="4" type="ORF">FM042_05875</name>
</gene>
<dbReference type="SUPFAM" id="SSF53474">
    <property type="entry name" value="alpha/beta-Hydrolases"/>
    <property type="match status" value="1"/>
</dbReference>
<comment type="caution">
    <text evidence="4">The sequence shown here is derived from an EMBL/GenBank/DDBJ whole genome shotgun (WGS) entry which is preliminary data.</text>
</comment>
<feature type="signal peptide" evidence="2">
    <location>
        <begin position="1"/>
        <end position="19"/>
    </location>
</feature>
<dbReference type="GO" id="GO:0008233">
    <property type="term" value="F:peptidase activity"/>
    <property type="evidence" value="ECO:0007669"/>
    <property type="project" value="InterPro"/>
</dbReference>
<dbReference type="EMBL" id="VJWL01000001">
    <property type="protein sequence ID" value="TRW50357.1"/>
    <property type="molecule type" value="Genomic_DNA"/>
</dbReference>
<keyword evidence="5" id="KW-1185">Reference proteome</keyword>
<name>A0A552X5Q4_9GAMM</name>
<dbReference type="Pfam" id="PF08386">
    <property type="entry name" value="Abhydrolase_4"/>
    <property type="match status" value="1"/>
</dbReference>
<evidence type="ECO:0000256" key="1">
    <source>
        <dbReference type="ARBA" id="ARBA00022801"/>
    </source>
</evidence>
<dbReference type="InterPro" id="IPR002410">
    <property type="entry name" value="Peptidase_S33"/>
</dbReference>
<proteinExistence type="predicted"/>
<dbReference type="AlphaFoldDB" id="A0A552X5Q4"/>
<dbReference type="RefSeq" id="WP_143235266.1">
    <property type="nucleotide sequence ID" value="NZ_VJWL01000001.1"/>
</dbReference>
<keyword evidence="2" id="KW-0732">Signal</keyword>
<keyword evidence="1 4" id="KW-0378">Hydrolase</keyword>
<evidence type="ECO:0000256" key="2">
    <source>
        <dbReference type="SAM" id="SignalP"/>
    </source>
</evidence>
<dbReference type="GO" id="GO:0016020">
    <property type="term" value="C:membrane"/>
    <property type="evidence" value="ECO:0007669"/>
    <property type="project" value="TreeGrafter"/>
</dbReference>
<organism evidence="4 5">
    <name type="scientific">Aliidiomarina halalkaliphila</name>
    <dbReference type="NCBI Taxonomy" id="2593535"/>
    <lineage>
        <taxon>Bacteria</taxon>
        <taxon>Pseudomonadati</taxon>
        <taxon>Pseudomonadota</taxon>
        <taxon>Gammaproteobacteria</taxon>
        <taxon>Alteromonadales</taxon>
        <taxon>Idiomarinaceae</taxon>
        <taxon>Aliidiomarina</taxon>
    </lineage>
</organism>
<evidence type="ECO:0000313" key="5">
    <source>
        <dbReference type="Proteomes" id="UP000320359"/>
    </source>
</evidence>
<dbReference type="OrthoDB" id="4510475at2"/>
<feature type="domain" description="Peptidase S33 tripeptidyl aminopeptidase-like C-terminal" evidence="3">
    <location>
        <begin position="379"/>
        <end position="474"/>
    </location>
</feature>
<dbReference type="InterPro" id="IPR013595">
    <property type="entry name" value="Pept_S33_TAP-like_C"/>
</dbReference>
<dbReference type="PANTHER" id="PTHR43798:SF27">
    <property type="entry name" value="HYDROLASE ALPHA_BETA HYDROLASE FOLD FAMILY"/>
    <property type="match status" value="1"/>
</dbReference>
<dbReference type="Gene3D" id="3.40.50.1820">
    <property type="entry name" value="alpha/beta hydrolase"/>
    <property type="match status" value="1"/>
</dbReference>